<proteinExistence type="predicted"/>
<dbReference type="AlphaFoldDB" id="A0A132MFU6"/>
<dbReference type="EMBL" id="JXBB01000002">
    <property type="protein sequence ID" value="OAR05327.1"/>
    <property type="molecule type" value="Genomic_DNA"/>
</dbReference>
<keyword evidence="2" id="KW-1133">Transmembrane helix</keyword>
<feature type="region of interest" description="Disordered" evidence="1">
    <location>
        <begin position="51"/>
        <end position="79"/>
    </location>
</feature>
<gene>
    <name evidence="3" type="ORF">SA87_08150</name>
</gene>
<reference evidence="3 4" key="1">
    <citation type="submission" date="2015-09" db="EMBL/GenBank/DDBJ databases">
        <title>Draft genome sequence of Hydrogenibacillus schlegelii DSM 2000.</title>
        <authorList>
            <person name="Hemp J."/>
        </authorList>
    </citation>
    <scope>NUCLEOTIDE SEQUENCE [LARGE SCALE GENOMIC DNA]</scope>
    <source>
        <strain evidence="3 4">MA 48</strain>
    </source>
</reference>
<evidence type="ECO:0000313" key="4">
    <source>
        <dbReference type="Proteomes" id="UP000243024"/>
    </source>
</evidence>
<protein>
    <submittedName>
        <fullName evidence="3">Uncharacterized protein</fullName>
    </submittedName>
</protein>
<organism evidence="3 4">
    <name type="scientific">Hydrogenibacillus schlegelii</name>
    <name type="common">Bacillus schlegelii</name>
    <dbReference type="NCBI Taxonomy" id="1484"/>
    <lineage>
        <taxon>Bacteria</taxon>
        <taxon>Bacillati</taxon>
        <taxon>Bacillota</taxon>
        <taxon>Bacilli</taxon>
        <taxon>Bacillales</taxon>
        <taxon>Bacillales Family X. Incertae Sedis</taxon>
        <taxon>Hydrogenibacillus</taxon>
    </lineage>
</organism>
<keyword evidence="2" id="KW-0812">Transmembrane</keyword>
<evidence type="ECO:0000313" key="3">
    <source>
        <dbReference type="EMBL" id="OAR05327.1"/>
    </source>
</evidence>
<keyword evidence="2" id="KW-0472">Membrane</keyword>
<evidence type="ECO:0000256" key="1">
    <source>
        <dbReference type="SAM" id="MobiDB-lite"/>
    </source>
</evidence>
<sequence>MFASRSGSWTRSAIVILRSSGFFFPFLILRSSTFRPFPIVDRPSADVKPIDDRAGLFSRPSGRSEGVARRSTSSAVPGA</sequence>
<name>A0A132MFU6_HYDSH</name>
<feature type="transmembrane region" description="Helical" evidence="2">
    <location>
        <begin position="12"/>
        <end position="29"/>
    </location>
</feature>
<dbReference type="Proteomes" id="UP000243024">
    <property type="component" value="Unassembled WGS sequence"/>
</dbReference>
<dbReference type="STRING" id="1484.SA87_08150"/>
<comment type="caution">
    <text evidence="3">The sequence shown here is derived from an EMBL/GenBank/DDBJ whole genome shotgun (WGS) entry which is preliminary data.</text>
</comment>
<accession>A0A132MFU6</accession>
<keyword evidence="4" id="KW-1185">Reference proteome</keyword>
<feature type="compositionally biased region" description="Polar residues" evidence="1">
    <location>
        <begin position="70"/>
        <end position="79"/>
    </location>
</feature>
<evidence type="ECO:0000256" key="2">
    <source>
        <dbReference type="SAM" id="Phobius"/>
    </source>
</evidence>